<evidence type="ECO:0000256" key="1">
    <source>
        <dbReference type="SAM" id="MobiDB-lite"/>
    </source>
</evidence>
<dbReference type="Proteomes" id="UP000271974">
    <property type="component" value="Unassembled WGS sequence"/>
</dbReference>
<comment type="caution">
    <text evidence="3">The sequence shown here is derived from an EMBL/GenBank/DDBJ whole genome shotgun (WGS) entry which is preliminary data.</text>
</comment>
<feature type="transmembrane region" description="Helical" evidence="2">
    <location>
        <begin position="87"/>
        <end position="111"/>
    </location>
</feature>
<feature type="transmembrane region" description="Helical" evidence="2">
    <location>
        <begin position="521"/>
        <end position="539"/>
    </location>
</feature>
<feature type="transmembrane region" description="Helical" evidence="2">
    <location>
        <begin position="609"/>
        <end position="632"/>
    </location>
</feature>
<feature type="compositionally biased region" description="Polar residues" evidence="1">
    <location>
        <begin position="340"/>
        <end position="360"/>
    </location>
</feature>
<feature type="compositionally biased region" description="Basic and acidic residues" evidence="1">
    <location>
        <begin position="307"/>
        <end position="329"/>
    </location>
</feature>
<organism evidence="3 4">
    <name type="scientific">Elysia chlorotica</name>
    <name type="common">Eastern emerald elysia</name>
    <name type="synonym">Sea slug</name>
    <dbReference type="NCBI Taxonomy" id="188477"/>
    <lineage>
        <taxon>Eukaryota</taxon>
        <taxon>Metazoa</taxon>
        <taxon>Spiralia</taxon>
        <taxon>Lophotrochozoa</taxon>
        <taxon>Mollusca</taxon>
        <taxon>Gastropoda</taxon>
        <taxon>Heterobranchia</taxon>
        <taxon>Euthyneura</taxon>
        <taxon>Panpulmonata</taxon>
        <taxon>Sacoglossa</taxon>
        <taxon>Placobranchoidea</taxon>
        <taxon>Plakobranchidae</taxon>
        <taxon>Elysia</taxon>
    </lineage>
</organism>
<dbReference type="OrthoDB" id="6435476at2759"/>
<feature type="transmembrane region" description="Helical" evidence="2">
    <location>
        <begin position="204"/>
        <end position="225"/>
    </location>
</feature>
<feature type="compositionally biased region" description="Basic and acidic residues" evidence="1">
    <location>
        <begin position="1"/>
        <end position="13"/>
    </location>
</feature>
<feature type="compositionally biased region" description="Polar residues" evidence="1">
    <location>
        <begin position="265"/>
        <end position="277"/>
    </location>
</feature>
<gene>
    <name evidence="3" type="ORF">EGW08_008966</name>
</gene>
<evidence type="ECO:0008006" key="5">
    <source>
        <dbReference type="Google" id="ProtNLM"/>
    </source>
</evidence>
<accession>A0A3S1A5K5</accession>
<dbReference type="AlphaFoldDB" id="A0A3S1A5K5"/>
<feature type="transmembrane region" description="Helical" evidence="2">
    <location>
        <begin position="638"/>
        <end position="659"/>
    </location>
</feature>
<feature type="region of interest" description="Disordered" evidence="1">
    <location>
        <begin position="241"/>
        <end position="393"/>
    </location>
</feature>
<sequence>MTKSYSSKDKERGTVMGDSNPSSPNPQREWSKDSAYYKRNELPVDRDWAWVICFAGFVMSFYFGLANQAMAILFLEVIELFDTTLTTASLIFLFFVLGAGLMSAISTNIFVPRIGEKRVICITGFIFSGASIGFYLSPNIETFLCCSCVKGLCMGAMFVPSISLLRHYFHRRRSIAQILARAGASAAGIVMPPLVRAIRHEYGIRSTFLIVAALELHIVMAGLLLRPVEAYRFKPDLPPLPNKVRKLKKKERDKTGAEEVLDNASEMNGTSKTSASCKHNHQQKQQQQQQQQQQSYRDMEGGLNGNSERKQSLVDTDEDKHQMSFEENPKTVAGLKSDTDSNPGYPTTDIVRQTGKNNSLDENENGIAFQTKSQSLRKASGSSETHDGGYKANGVHKSIVEERLVLLSLPEVSSNGLKNKQGSAKHIRSQSGAHALSSTLSLTSVGLPEESVVAPSLGDSDEDEESEEKPSPGCGTYHFFSLWAFRMVLLFGGIGAGNIYIKNYVPTIAVSQGASLDQAAMLLTLIGVLDLISRLSLGLFADTHLLKPSQIVAFSHLVLGLLCQLVRFFDTFPSLVVMSSVIGIFIGTRISMMPLICIEVVGVDMMPQAFSIVNTIGTFSAAIMNPSLGALVDSFGNFIPSLHILGVCFFLSATILLLLPLGNRVDKRRGHIYD</sequence>
<dbReference type="SUPFAM" id="SSF103473">
    <property type="entry name" value="MFS general substrate transporter"/>
    <property type="match status" value="1"/>
</dbReference>
<feature type="transmembrane region" description="Helical" evidence="2">
    <location>
        <begin position="178"/>
        <end position="198"/>
    </location>
</feature>
<feature type="transmembrane region" description="Helical" evidence="2">
    <location>
        <begin position="142"/>
        <end position="166"/>
    </location>
</feature>
<feature type="region of interest" description="Disordered" evidence="1">
    <location>
        <begin position="1"/>
        <end position="30"/>
    </location>
</feature>
<dbReference type="GO" id="GO:0022857">
    <property type="term" value="F:transmembrane transporter activity"/>
    <property type="evidence" value="ECO:0007669"/>
    <property type="project" value="InterPro"/>
</dbReference>
<evidence type="ECO:0000313" key="3">
    <source>
        <dbReference type="EMBL" id="RUS83286.1"/>
    </source>
</evidence>
<feature type="compositionally biased region" description="Polar residues" evidence="1">
    <location>
        <begin position="368"/>
        <end position="383"/>
    </location>
</feature>
<feature type="compositionally biased region" description="Low complexity" evidence="1">
    <location>
        <begin position="283"/>
        <end position="294"/>
    </location>
</feature>
<dbReference type="PANTHER" id="PTHR11360">
    <property type="entry name" value="MONOCARBOXYLATE TRANSPORTER"/>
    <property type="match status" value="1"/>
</dbReference>
<dbReference type="EMBL" id="RQTK01000250">
    <property type="protein sequence ID" value="RUS83286.1"/>
    <property type="molecule type" value="Genomic_DNA"/>
</dbReference>
<evidence type="ECO:0000313" key="4">
    <source>
        <dbReference type="Proteomes" id="UP000271974"/>
    </source>
</evidence>
<keyword evidence="4" id="KW-1185">Reference proteome</keyword>
<dbReference type="Gene3D" id="1.20.1250.20">
    <property type="entry name" value="MFS general substrate transporter like domains"/>
    <property type="match status" value="2"/>
</dbReference>
<keyword evidence="2" id="KW-0812">Transmembrane</keyword>
<evidence type="ECO:0000256" key="2">
    <source>
        <dbReference type="SAM" id="Phobius"/>
    </source>
</evidence>
<feature type="transmembrane region" description="Helical" evidence="2">
    <location>
        <begin position="575"/>
        <end position="597"/>
    </location>
</feature>
<dbReference type="InterPro" id="IPR011701">
    <property type="entry name" value="MFS"/>
</dbReference>
<reference evidence="3 4" key="1">
    <citation type="submission" date="2019-01" db="EMBL/GenBank/DDBJ databases">
        <title>A draft genome assembly of the solar-powered sea slug Elysia chlorotica.</title>
        <authorList>
            <person name="Cai H."/>
            <person name="Li Q."/>
            <person name="Fang X."/>
            <person name="Li J."/>
            <person name="Curtis N.E."/>
            <person name="Altenburger A."/>
            <person name="Shibata T."/>
            <person name="Feng M."/>
            <person name="Maeda T."/>
            <person name="Schwartz J.A."/>
            <person name="Shigenobu S."/>
            <person name="Lundholm N."/>
            <person name="Nishiyama T."/>
            <person name="Yang H."/>
            <person name="Hasebe M."/>
            <person name="Li S."/>
            <person name="Pierce S.K."/>
            <person name="Wang J."/>
        </authorList>
    </citation>
    <scope>NUCLEOTIDE SEQUENCE [LARGE SCALE GENOMIC DNA]</scope>
    <source>
        <strain evidence="3">EC2010</strain>
        <tissue evidence="3">Whole organism of an adult</tissue>
    </source>
</reference>
<dbReference type="Pfam" id="PF07690">
    <property type="entry name" value="MFS_1"/>
    <property type="match status" value="1"/>
</dbReference>
<dbReference type="PANTHER" id="PTHR11360:SF284">
    <property type="entry name" value="EG:103B4.3 PROTEIN-RELATED"/>
    <property type="match status" value="1"/>
</dbReference>
<keyword evidence="2" id="KW-0472">Membrane</keyword>
<proteinExistence type="predicted"/>
<dbReference type="InterPro" id="IPR050327">
    <property type="entry name" value="Proton-linked_MCT"/>
</dbReference>
<feature type="transmembrane region" description="Helical" evidence="2">
    <location>
        <begin position="479"/>
        <end position="501"/>
    </location>
</feature>
<dbReference type="InterPro" id="IPR036259">
    <property type="entry name" value="MFS_trans_sf"/>
</dbReference>
<keyword evidence="2" id="KW-1133">Transmembrane helix</keyword>
<feature type="transmembrane region" description="Helical" evidence="2">
    <location>
        <begin position="551"/>
        <end position="569"/>
    </location>
</feature>
<feature type="region of interest" description="Disordered" evidence="1">
    <location>
        <begin position="452"/>
        <end position="472"/>
    </location>
</feature>
<feature type="transmembrane region" description="Helical" evidence="2">
    <location>
        <begin position="118"/>
        <end position="136"/>
    </location>
</feature>
<feature type="transmembrane region" description="Helical" evidence="2">
    <location>
        <begin position="48"/>
        <end position="75"/>
    </location>
</feature>
<feature type="compositionally biased region" description="Polar residues" evidence="1">
    <location>
        <begin position="17"/>
        <end position="28"/>
    </location>
</feature>
<name>A0A3S1A5K5_ELYCH</name>
<protein>
    <recommendedName>
        <fullName evidence="5">Major facilitator superfamily (MFS) profile domain-containing protein</fullName>
    </recommendedName>
</protein>